<feature type="region of interest" description="Disordered" evidence="9">
    <location>
        <begin position="386"/>
        <end position="405"/>
    </location>
</feature>
<dbReference type="PANTHER" id="PTHR32057:SF14">
    <property type="entry name" value="PROTEIN ADENYLYLTRANSFERASE SELO, MITOCHONDRIAL"/>
    <property type="match status" value="1"/>
</dbReference>
<feature type="binding site" evidence="8">
    <location>
        <position position="217"/>
    </location>
    <ligand>
        <name>ATP</name>
        <dbReference type="ChEBI" id="CHEBI:30616"/>
    </ligand>
</feature>
<evidence type="ECO:0000256" key="7">
    <source>
        <dbReference type="ARBA" id="ARBA00022842"/>
    </source>
</evidence>
<feature type="binding site" evidence="8">
    <location>
        <position position="138"/>
    </location>
    <ligand>
        <name>ATP</name>
        <dbReference type="ChEBI" id="CHEBI:30616"/>
    </ligand>
</feature>
<evidence type="ECO:0000256" key="2">
    <source>
        <dbReference type="ARBA" id="ARBA00022679"/>
    </source>
</evidence>
<keyword evidence="3 8" id="KW-0548">Nucleotidyltransferase</keyword>
<comment type="function">
    <text evidence="8">Nucleotidyltransferase involved in the post-translational modification of proteins. It can catalyze the addition of adenosine monophosphate (AMP) or uridine monophosphate (UMP) to a protein, resulting in modifications known as AMPylation and UMPylation.</text>
</comment>
<gene>
    <name evidence="8" type="primary">ydiU</name>
    <name evidence="8" type="synonym">selO</name>
    <name evidence="10" type="ORF">AN277_0203485</name>
</gene>
<feature type="binding site" evidence="8">
    <location>
        <position position="82"/>
    </location>
    <ligand>
        <name>ATP</name>
        <dbReference type="ChEBI" id="CHEBI:30616"/>
    </ligand>
</feature>
<dbReference type="EC" id="2.7.7.108" evidence="8"/>
<feature type="binding site" evidence="8">
    <location>
        <position position="84"/>
    </location>
    <ligand>
        <name>ATP</name>
        <dbReference type="ChEBI" id="CHEBI:30616"/>
    </ligand>
</feature>
<feature type="region of interest" description="Disordered" evidence="9">
    <location>
        <begin position="99"/>
        <end position="131"/>
    </location>
</feature>
<feature type="compositionally biased region" description="Basic and acidic residues" evidence="9">
    <location>
        <begin position="478"/>
        <end position="490"/>
    </location>
</feature>
<comment type="cofactor">
    <cofactor evidence="8">
        <name>Mg(2+)</name>
        <dbReference type="ChEBI" id="CHEBI:18420"/>
    </cofactor>
    <cofactor evidence="8">
        <name>Mn(2+)</name>
        <dbReference type="ChEBI" id="CHEBI:29035"/>
    </cofactor>
</comment>
<name>A0A199NTL3_9MICC</name>
<feature type="binding site" evidence="8">
    <location>
        <position position="287"/>
    </location>
    <ligand>
        <name>Mg(2+)</name>
        <dbReference type="ChEBI" id="CHEBI:18420"/>
    </ligand>
</feature>
<dbReference type="EMBL" id="LJBJ02000004">
    <property type="protein sequence ID" value="OAX52424.1"/>
    <property type="molecule type" value="Genomic_DNA"/>
</dbReference>
<comment type="caution">
    <text evidence="10">The sequence shown here is derived from an EMBL/GenBank/DDBJ whole genome shotgun (WGS) entry which is preliminary data.</text>
</comment>
<feature type="binding site" evidence="8">
    <location>
        <position position="152"/>
    </location>
    <ligand>
        <name>ATP</name>
        <dbReference type="ChEBI" id="CHEBI:30616"/>
    </ligand>
</feature>
<dbReference type="InterPro" id="IPR003846">
    <property type="entry name" value="SelO"/>
</dbReference>
<feature type="binding site" evidence="8">
    <location>
        <position position="85"/>
    </location>
    <ligand>
        <name>ATP</name>
        <dbReference type="ChEBI" id="CHEBI:30616"/>
    </ligand>
</feature>
<feature type="compositionally biased region" description="Low complexity" evidence="9">
    <location>
        <begin position="99"/>
        <end position="114"/>
    </location>
</feature>
<dbReference type="Proteomes" id="UP000053171">
    <property type="component" value="Unassembled WGS sequence"/>
</dbReference>
<keyword evidence="6 8" id="KW-0067">ATP-binding</keyword>
<feature type="binding site" evidence="8">
    <location>
        <position position="296"/>
    </location>
    <ligand>
        <name>ATP</name>
        <dbReference type="ChEBI" id="CHEBI:30616"/>
    </ligand>
</feature>
<evidence type="ECO:0000256" key="3">
    <source>
        <dbReference type="ARBA" id="ARBA00022695"/>
    </source>
</evidence>
<feature type="binding site" evidence="8">
    <location>
        <position position="296"/>
    </location>
    <ligand>
        <name>Mg(2+)</name>
        <dbReference type="ChEBI" id="CHEBI:18420"/>
    </ligand>
</feature>
<comment type="catalytic activity">
    <reaction evidence="8">
        <text>L-tyrosyl-[protein] + UTP = O-(5'-uridylyl)-L-tyrosyl-[protein] + diphosphate</text>
        <dbReference type="Rhea" id="RHEA:83887"/>
        <dbReference type="Rhea" id="RHEA-COMP:10136"/>
        <dbReference type="Rhea" id="RHEA-COMP:20238"/>
        <dbReference type="ChEBI" id="CHEBI:33019"/>
        <dbReference type="ChEBI" id="CHEBI:46398"/>
        <dbReference type="ChEBI" id="CHEBI:46858"/>
        <dbReference type="ChEBI" id="CHEBI:90602"/>
    </reaction>
</comment>
<feature type="binding site" evidence="8">
    <location>
        <position position="210"/>
    </location>
    <ligand>
        <name>ATP</name>
        <dbReference type="ChEBI" id="CHEBI:30616"/>
    </ligand>
</feature>
<dbReference type="AlphaFoldDB" id="A0A199NTL3"/>
<keyword evidence="5 8" id="KW-0547">Nucleotide-binding</keyword>
<keyword evidence="8" id="KW-0464">Manganese</keyword>
<feature type="active site" description="Proton acceptor" evidence="8">
    <location>
        <position position="286"/>
    </location>
</feature>
<keyword evidence="2 8" id="KW-0808">Transferase</keyword>
<dbReference type="Pfam" id="PF02696">
    <property type="entry name" value="SelO"/>
    <property type="match status" value="2"/>
</dbReference>
<evidence type="ECO:0000256" key="1">
    <source>
        <dbReference type="ARBA" id="ARBA00009747"/>
    </source>
</evidence>
<dbReference type="GO" id="GO:0000287">
    <property type="term" value="F:magnesium ion binding"/>
    <property type="evidence" value="ECO:0007669"/>
    <property type="project" value="UniProtKB-UniRule"/>
</dbReference>
<comment type="catalytic activity">
    <reaction evidence="8">
        <text>L-seryl-[protein] + ATP = 3-O-(5'-adenylyl)-L-seryl-[protein] + diphosphate</text>
        <dbReference type="Rhea" id="RHEA:58120"/>
        <dbReference type="Rhea" id="RHEA-COMP:9863"/>
        <dbReference type="Rhea" id="RHEA-COMP:15073"/>
        <dbReference type="ChEBI" id="CHEBI:29999"/>
        <dbReference type="ChEBI" id="CHEBI:30616"/>
        <dbReference type="ChEBI" id="CHEBI:33019"/>
        <dbReference type="ChEBI" id="CHEBI:142516"/>
        <dbReference type="EC" id="2.7.7.108"/>
    </reaction>
</comment>
<sequence length="591" mass="62137">MRSSFLQDLPELGIPWRAQPAPEPHSVLVNDGLAEQLGLDPQRLRAPAGAAFLTGTALPAGTRPAALAYAGHQFGGWSPRLGDGRALLLGDLPDAAAGFPEAVASPGPAAPGDPADADVDAPARETPDPASLRELHLKGTGRTPFARGGADGNAVLGPMLREHVVGEFLHAVGIPTTRSLGVAATGARVPRPDRADPRRTVELPGAVLARVAHSHVRVGTFQYALSTGGPELVRRLAHWCITRHHPEAADAANPPLELYRRVVFAQARLVAAWEAVSFVHGVMNTDNMALSGQGIDYGPCAFLDAHDPDAVFSSIDRTGRYRYRNQAAAAQWNLARCAEALLPVLDAEPDRAVDLAQEALAEFPSAYEAERLRLFAARIGVRVQTRGQEAAECGDSPDRADAGGLAEPAQVPARGAVAGSRAGAARPAASVVEDLLGLMAEHAADHTDTFRALIPVAETGDPAQLAADGSRSGSTRPGAEHAEEGTRDEPGGGAEPPLDPSLAADPRFREWLARWHQLGPDPALMRRSAPRVVPRNHALQEALDAAEAGEIGPVREILDAVSHPFEHRPGGTRLLAPSGSQARGFTTYCGT</sequence>
<evidence type="ECO:0000256" key="9">
    <source>
        <dbReference type="SAM" id="MobiDB-lite"/>
    </source>
</evidence>
<keyword evidence="7 8" id="KW-0460">Magnesium</keyword>
<comment type="catalytic activity">
    <reaction evidence="8">
        <text>L-threonyl-[protein] + ATP = 3-O-(5'-adenylyl)-L-threonyl-[protein] + diphosphate</text>
        <dbReference type="Rhea" id="RHEA:54292"/>
        <dbReference type="Rhea" id="RHEA-COMP:11060"/>
        <dbReference type="Rhea" id="RHEA-COMP:13847"/>
        <dbReference type="ChEBI" id="CHEBI:30013"/>
        <dbReference type="ChEBI" id="CHEBI:30616"/>
        <dbReference type="ChEBI" id="CHEBI:33019"/>
        <dbReference type="ChEBI" id="CHEBI:138113"/>
        <dbReference type="EC" id="2.7.7.108"/>
    </reaction>
</comment>
<dbReference type="GO" id="GO:0005524">
    <property type="term" value="F:ATP binding"/>
    <property type="evidence" value="ECO:0007669"/>
    <property type="project" value="UniProtKB-UniRule"/>
</dbReference>
<dbReference type="PANTHER" id="PTHR32057">
    <property type="entry name" value="PROTEIN ADENYLYLTRANSFERASE SELO, MITOCHONDRIAL"/>
    <property type="match status" value="1"/>
</dbReference>
<dbReference type="GO" id="GO:0070733">
    <property type="term" value="F:AMPylase activity"/>
    <property type="evidence" value="ECO:0007669"/>
    <property type="project" value="UniProtKB-EC"/>
</dbReference>
<dbReference type="RefSeq" id="WP_064725081.1">
    <property type="nucleotide sequence ID" value="NZ_LJBJ02000004.1"/>
</dbReference>
<evidence type="ECO:0000256" key="5">
    <source>
        <dbReference type="ARBA" id="ARBA00022741"/>
    </source>
</evidence>
<reference evidence="10" key="1">
    <citation type="submission" date="2016-06" db="EMBL/GenBank/DDBJ databases">
        <title>Identification of putative biosynthetic pathways for the production of bioactive secondary metabolites by the marine actinomycete Kocuria kristinae RUTW2-3.</title>
        <authorList>
            <person name="Waterworth S.C."/>
            <person name="Walmsley T.A."/>
            <person name="Matongo T."/>
            <person name="Davies-Coleman M.T."/>
            <person name="Dorrington R.A."/>
        </authorList>
    </citation>
    <scope>NUCLEOTIDE SEQUENCE [LARGE SCALE GENOMIC DNA]</scope>
    <source>
        <strain evidence="10">RUTW2-3</strain>
    </source>
</reference>
<keyword evidence="4 8" id="KW-0479">Metal-binding</keyword>
<evidence type="ECO:0000256" key="8">
    <source>
        <dbReference type="HAMAP-Rule" id="MF_00692"/>
    </source>
</evidence>
<dbReference type="HAMAP" id="MF_00692">
    <property type="entry name" value="SelO"/>
    <property type="match status" value="1"/>
</dbReference>
<proteinExistence type="inferred from homology"/>
<dbReference type="EC" id="2.7.7.-" evidence="8"/>
<evidence type="ECO:0000256" key="6">
    <source>
        <dbReference type="ARBA" id="ARBA00022840"/>
    </source>
</evidence>
<evidence type="ECO:0000256" key="4">
    <source>
        <dbReference type="ARBA" id="ARBA00022723"/>
    </source>
</evidence>
<comment type="similarity">
    <text evidence="1 8">Belongs to the SELO family.</text>
</comment>
<organism evidence="10 11">
    <name type="scientific">Rothia kristinae</name>
    <dbReference type="NCBI Taxonomy" id="37923"/>
    <lineage>
        <taxon>Bacteria</taxon>
        <taxon>Bacillati</taxon>
        <taxon>Actinomycetota</taxon>
        <taxon>Actinomycetes</taxon>
        <taxon>Micrococcales</taxon>
        <taxon>Micrococcaceae</taxon>
        <taxon>Rothia</taxon>
    </lineage>
</organism>
<keyword evidence="11" id="KW-1185">Reference proteome</keyword>
<dbReference type="GO" id="GO:0030145">
    <property type="term" value="F:manganese ion binding"/>
    <property type="evidence" value="ECO:0007669"/>
    <property type="project" value="UniProtKB-UniRule"/>
</dbReference>
<comment type="catalytic activity">
    <reaction evidence="8">
        <text>L-seryl-[protein] + UTP = O-(5'-uridylyl)-L-seryl-[protein] + diphosphate</text>
        <dbReference type="Rhea" id="RHEA:64604"/>
        <dbReference type="Rhea" id="RHEA-COMP:9863"/>
        <dbReference type="Rhea" id="RHEA-COMP:16635"/>
        <dbReference type="ChEBI" id="CHEBI:29999"/>
        <dbReference type="ChEBI" id="CHEBI:33019"/>
        <dbReference type="ChEBI" id="CHEBI:46398"/>
        <dbReference type="ChEBI" id="CHEBI:156051"/>
    </reaction>
</comment>
<accession>A0A199NTL3</accession>
<evidence type="ECO:0000313" key="10">
    <source>
        <dbReference type="EMBL" id="OAX52424.1"/>
    </source>
</evidence>
<evidence type="ECO:0000313" key="11">
    <source>
        <dbReference type="Proteomes" id="UP000053171"/>
    </source>
</evidence>
<feature type="compositionally biased region" description="Basic and acidic residues" evidence="9">
    <location>
        <begin position="121"/>
        <end position="131"/>
    </location>
</feature>
<comment type="catalytic activity">
    <reaction evidence="8">
        <text>L-histidyl-[protein] + UTP = N(tele)-(5'-uridylyl)-L-histidyl-[protein] + diphosphate</text>
        <dbReference type="Rhea" id="RHEA:83891"/>
        <dbReference type="Rhea" id="RHEA-COMP:9745"/>
        <dbReference type="Rhea" id="RHEA-COMP:20239"/>
        <dbReference type="ChEBI" id="CHEBI:29979"/>
        <dbReference type="ChEBI" id="CHEBI:33019"/>
        <dbReference type="ChEBI" id="CHEBI:46398"/>
        <dbReference type="ChEBI" id="CHEBI:233474"/>
    </reaction>
</comment>
<feature type="region of interest" description="Disordered" evidence="9">
    <location>
        <begin position="463"/>
        <end position="503"/>
    </location>
</feature>
<feature type="binding site" evidence="8">
    <location>
        <position position="151"/>
    </location>
    <ligand>
        <name>ATP</name>
        <dbReference type="ChEBI" id="CHEBI:30616"/>
    </ligand>
</feature>
<protein>
    <recommendedName>
        <fullName evidence="8">Protein nucleotidyltransferase YdiU</fullName>
        <ecNumber evidence="8">2.7.7.-</ecNumber>
    </recommendedName>
    <alternativeName>
        <fullName evidence="8">Protein adenylyltransferase YdiU</fullName>
        <ecNumber evidence="8">2.7.7.108</ecNumber>
    </alternativeName>
    <alternativeName>
        <fullName evidence="8">Protein uridylyltransferase YdiU</fullName>
        <ecNumber evidence="8">2.7.7.-</ecNumber>
    </alternativeName>
</protein>
<comment type="catalytic activity">
    <reaction evidence="8">
        <text>L-tyrosyl-[protein] + ATP = O-(5'-adenylyl)-L-tyrosyl-[protein] + diphosphate</text>
        <dbReference type="Rhea" id="RHEA:54288"/>
        <dbReference type="Rhea" id="RHEA-COMP:10136"/>
        <dbReference type="Rhea" id="RHEA-COMP:13846"/>
        <dbReference type="ChEBI" id="CHEBI:30616"/>
        <dbReference type="ChEBI" id="CHEBI:33019"/>
        <dbReference type="ChEBI" id="CHEBI:46858"/>
        <dbReference type="ChEBI" id="CHEBI:83624"/>
        <dbReference type="EC" id="2.7.7.108"/>
    </reaction>
</comment>